<dbReference type="Gene3D" id="3.20.80.10">
    <property type="entry name" value="Regulatory factor, effector binding domain"/>
    <property type="match status" value="1"/>
</dbReference>
<dbReference type="EMBL" id="QRTJ01000006">
    <property type="protein sequence ID" value="RGQ69918.1"/>
    <property type="molecule type" value="Genomic_DNA"/>
</dbReference>
<gene>
    <name evidence="3" type="ORF">DW243_08310</name>
    <name evidence="2" type="ORF">DWY88_04600</name>
</gene>
<accession>A0A412C8S5</accession>
<evidence type="ECO:0000259" key="1">
    <source>
        <dbReference type="SMART" id="SM00871"/>
    </source>
</evidence>
<reference evidence="4 5" key="1">
    <citation type="submission" date="2018-08" db="EMBL/GenBank/DDBJ databases">
        <title>A genome reference for cultivated species of the human gut microbiota.</title>
        <authorList>
            <person name="Zou Y."/>
            <person name="Xue W."/>
            <person name="Luo G."/>
        </authorList>
    </citation>
    <scope>NUCLEOTIDE SEQUENCE [LARGE SCALE GENOMIC DNA]</scope>
    <source>
        <strain evidence="2 5">AF27-4BH</strain>
        <strain evidence="3 4">AM21-18</strain>
    </source>
</reference>
<proteinExistence type="predicted"/>
<sequence>MNIEEFKDIKIAYMRRVGKYGLENKQLMETFKAYLKNKNLFNEETTILGIALDNPMYVLEENQRYDVGVIISDPKNKYDLSIRNIDDGRYAIFEVSHTEESVATFWNNIQLLTADLPVDTTKPIIERYTFSKISLHLCEFCIPLK</sequence>
<dbReference type="Pfam" id="PF06445">
    <property type="entry name" value="GyrI-like"/>
    <property type="match status" value="1"/>
</dbReference>
<dbReference type="PANTHER" id="PTHR40055:SF1">
    <property type="entry name" value="TRANSCRIPTIONAL REGULATOR YGIV-RELATED"/>
    <property type="match status" value="1"/>
</dbReference>
<dbReference type="AlphaFoldDB" id="A0A412C8S5"/>
<dbReference type="RefSeq" id="WP_117993760.1">
    <property type="nucleotide sequence ID" value="NZ_JBBNNO010000033.1"/>
</dbReference>
<evidence type="ECO:0000313" key="3">
    <source>
        <dbReference type="EMBL" id="RHG84394.1"/>
    </source>
</evidence>
<dbReference type="Proteomes" id="UP000283981">
    <property type="component" value="Unassembled WGS sequence"/>
</dbReference>
<dbReference type="Proteomes" id="UP000286137">
    <property type="component" value="Unassembled WGS sequence"/>
</dbReference>
<dbReference type="InterPro" id="IPR029442">
    <property type="entry name" value="GyrI-like"/>
</dbReference>
<name>A0A412C8S5_MEDGN</name>
<dbReference type="SUPFAM" id="SSF55136">
    <property type="entry name" value="Probable bacterial effector-binding domain"/>
    <property type="match status" value="1"/>
</dbReference>
<dbReference type="InterPro" id="IPR011256">
    <property type="entry name" value="Reg_factor_effector_dom_sf"/>
</dbReference>
<dbReference type="InterPro" id="IPR050908">
    <property type="entry name" value="SmbC-like"/>
</dbReference>
<comment type="caution">
    <text evidence="2">The sequence shown here is derived from an EMBL/GenBank/DDBJ whole genome shotgun (WGS) entry which is preliminary data.</text>
</comment>
<evidence type="ECO:0000313" key="4">
    <source>
        <dbReference type="Proteomes" id="UP000283981"/>
    </source>
</evidence>
<organism evidence="2 5">
    <name type="scientific">Mediterraneibacter gnavus</name>
    <name type="common">Ruminococcus gnavus</name>
    <dbReference type="NCBI Taxonomy" id="33038"/>
    <lineage>
        <taxon>Bacteria</taxon>
        <taxon>Bacillati</taxon>
        <taxon>Bacillota</taxon>
        <taxon>Clostridia</taxon>
        <taxon>Lachnospirales</taxon>
        <taxon>Lachnospiraceae</taxon>
        <taxon>Mediterraneibacter</taxon>
    </lineage>
</organism>
<dbReference type="InterPro" id="IPR010499">
    <property type="entry name" value="AraC_E-bd"/>
</dbReference>
<dbReference type="SMART" id="SM00871">
    <property type="entry name" value="AraC_E_bind"/>
    <property type="match status" value="1"/>
</dbReference>
<dbReference type="PANTHER" id="PTHR40055">
    <property type="entry name" value="TRANSCRIPTIONAL REGULATOR YGIV-RELATED"/>
    <property type="match status" value="1"/>
</dbReference>
<protein>
    <submittedName>
        <fullName evidence="2">DNA gyrase inhibitory protein</fullName>
    </submittedName>
</protein>
<dbReference type="EMBL" id="QRIS01000012">
    <property type="protein sequence ID" value="RHG84394.1"/>
    <property type="molecule type" value="Genomic_DNA"/>
</dbReference>
<feature type="domain" description="AraC effector-binding" evidence="1">
    <location>
        <begin position="1"/>
        <end position="145"/>
    </location>
</feature>
<evidence type="ECO:0000313" key="5">
    <source>
        <dbReference type="Proteomes" id="UP000286137"/>
    </source>
</evidence>
<evidence type="ECO:0000313" key="2">
    <source>
        <dbReference type="EMBL" id="RGQ69918.1"/>
    </source>
</evidence>